<reference evidence="9 11" key="2">
    <citation type="submission" date="2019-03" db="EMBL/GenBank/DDBJ databases">
        <title>Genomic Encyclopedia of Type Strains, Phase IV (KMG-IV): sequencing the most valuable type-strain genomes for metagenomic binning, comparative biology and taxonomic classification.</title>
        <authorList>
            <person name="Goeker M."/>
        </authorList>
    </citation>
    <scope>NUCLEOTIDE SEQUENCE [LARGE SCALE GENOMIC DNA]</scope>
    <source>
        <strain evidence="9 11">DSM 3764</strain>
    </source>
</reference>
<name>A0A377SXL4_9NEIS</name>
<keyword evidence="6" id="KW-1003">Cell membrane</keyword>
<evidence type="ECO:0000313" key="11">
    <source>
        <dbReference type="Proteomes" id="UP000295794"/>
    </source>
</evidence>
<dbReference type="InterPro" id="IPR010209">
    <property type="entry name" value="Ion_transpt_RnfG/RsxG"/>
</dbReference>
<proteinExistence type="inferred from homology"/>
<keyword evidence="11" id="KW-1185">Reference proteome</keyword>
<dbReference type="GO" id="GO:0009055">
    <property type="term" value="F:electron transfer activity"/>
    <property type="evidence" value="ECO:0007669"/>
    <property type="project" value="InterPro"/>
</dbReference>
<reference evidence="8 10" key="1">
    <citation type="submission" date="2018-06" db="EMBL/GenBank/DDBJ databases">
        <authorList>
            <consortium name="Pathogen Informatics"/>
            <person name="Doyle S."/>
        </authorList>
    </citation>
    <scope>NUCLEOTIDE SEQUENCE [LARGE SCALE GENOMIC DNA]</scope>
    <source>
        <strain evidence="8 10">NCTC11159</strain>
    </source>
</reference>
<dbReference type="GO" id="GO:0005886">
    <property type="term" value="C:plasma membrane"/>
    <property type="evidence" value="ECO:0007669"/>
    <property type="project" value="UniProtKB-SubCell"/>
</dbReference>
<feature type="domain" description="FMN-binding" evidence="7">
    <location>
        <begin position="106"/>
        <end position="198"/>
    </location>
</feature>
<dbReference type="Proteomes" id="UP000295794">
    <property type="component" value="Unassembled WGS sequence"/>
</dbReference>
<dbReference type="PANTHER" id="PTHR36118:SF1">
    <property type="entry name" value="ION-TRANSLOCATING OXIDOREDUCTASE COMPLEX SUBUNIT G"/>
    <property type="match status" value="1"/>
</dbReference>
<gene>
    <name evidence="6" type="primary">rnfG</name>
    <name evidence="9" type="ORF">EV682_10891</name>
    <name evidence="8" type="ORF">NCTC11159_03809</name>
</gene>
<dbReference type="GO" id="GO:0010181">
    <property type="term" value="F:FMN binding"/>
    <property type="evidence" value="ECO:0007669"/>
    <property type="project" value="InterPro"/>
</dbReference>
<comment type="similarity">
    <text evidence="6">Belongs to the RnfG family.</text>
</comment>
<evidence type="ECO:0000259" key="7">
    <source>
        <dbReference type="SMART" id="SM00900"/>
    </source>
</evidence>
<comment type="subunit">
    <text evidence="6">The complex is composed of six subunits: RnfA, RnfB, RnfC, RnfD, RnfE and RnfG.</text>
</comment>
<dbReference type="HAMAP" id="MF_00479">
    <property type="entry name" value="RsxG_RnfG"/>
    <property type="match status" value="1"/>
</dbReference>
<dbReference type="Proteomes" id="UP000255108">
    <property type="component" value="Unassembled WGS sequence"/>
</dbReference>
<dbReference type="EMBL" id="UGHR01000004">
    <property type="protein sequence ID" value="STR45249.1"/>
    <property type="molecule type" value="Genomic_DNA"/>
</dbReference>
<evidence type="ECO:0000256" key="6">
    <source>
        <dbReference type="HAMAP-Rule" id="MF_00479"/>
    </source>
</evidence>
<feature type="modified residue" description="FMN phosphoryl threonine" evidence="6">
    <location>
        <position position="181"/>
    </location>
</feature>
<keyword evidence="3 6" id="KW-0285">Flavoprotein</keyword>
<dbReference type="PANTHER" id="PTHR36118">
    <property type="entry name" value="ION-TRANSLOCATING OXIDOREDUCTASE COMPLEX SUBUNIT G"/>
    <property type="match status" value="1"/>
</dbReference>
<evidence type="ECO:0000313" key="8">
    <source>
        <dbReference type="EMBL" id="STR45249.1"/>
    </source>
</evidence>
<comment type="function">
    <text evidence="6">Part of a membrane-bound complex that couples electron transfer with translocation of ions across the membrane.</text>
</comment>
<keyword evidence="2 6" id="KW-0597">Phosphoprotein</keyword>
<keyword evidence="6" id="KW-1278">Translocase</keyword>
<dbReference type="NCBIfam" id="NF002519">
    <property type="entry name" value="PRK01908.1"/>
    <property type="match status" value="1"/>
</dbReference>
<accession>A0A377SXL4</accession>
<dbReference type="EMBL" id="SMBT01000008">
    <property type="protein sequence ID" value="TCU85067.1"/>
    <property type="molecule type" value="Genomic_DNA"/>
</dbReference>
<evidence type="ECO:0000313" key="9">
    <source>
        <dbReference type="EMBL" id="TCU85067.1"/>
    </source>
</evidence>
<keyword evidence="6" id="KW-1133">Transmembrane helix</keyword>
<comment type="cofactor">
    <cofactor evidence="6">
        <name>FMN</name>
        <dbReference type="ChEBI" id="CHEBI:58210"/>
    </cofactor>
</comment>
<dbReference type="InterPro" id="IPR007329">
    <property type="entry name" value="FMN-bd"/>
</dbReference>
<dbReference type="PIRSF" id="PIRSF006091">
    <property type="entry name" value="E_trnsport_RnfG"/>
    <property type="match status" value="1"/>
</dbReference>
<keyword evidence="6" id="KW-0997">Cell inner membrane</keyword>
<dbReference type="SMART" id="SM00900">
    <property type="entry name" value="FMN_bind"/>
    <property type="match status" value="1"/>
</dbReference>
<evidence type="ECO:0000256" key="5">
    <source>
        <dbReference type="ARBA" id="ARBA00022982"/>
    </source>
</evidence>
<keyword evidence="4 6" id="KW-0288">FMN</keyword>
<organism evidence="8 10">
    <name type="scientific">Iodobacter fluviatilis</name>
    <dbReference type="NCBI Taxonomy" id="537"/>
    <lineage>
        <taxon>Bacteria</taxon>
        <taxon>Pseudomonadati</taxon>
        <taxon>Pseudomonadota</taxon>
        <taxon>Betaproteobacteria</taxon>
        <taxon>Neisseriales</taxon>
        <taxon>Chitinibacteraceae</taxon>
        <taxon>Iodobacter</taxon>
    </lineage>
</organism>
<dbReference type="GO" id="GO:0022900">
    <property type="term" value="P:electron transport chain"/>
    <property type="evidence" value="ECO:0007669"/>
    <property type="project" value="UniProtKB-UniRule"/>
</dbReference>
<evidence type="ECO:0000256" key="1">
    <source>
        <dbReference type="ARBA" id="ARBA00022448"/>
    </source>
</evidence>
<dbReference type="OrthoDB" id="9784165at2"/>
<evidence type="ECO:0000256" key="2">
    <source>
        <dbReference type="ARBA" id="ARBA00022553"/>
    </source>
</evidence>
<protein>
    <recommendedName>
        <fullName evidence="6">Ion-translocating oxidoreductase complex subunit G</fullName>
        <ecNumber evidence="6">7.-.-.-</ecNumber>
    </recommendedName>
    <alternativeName>
        <fullName evidence="6">Rnf electron transport complex subunit G</fullName>
    </alternativeName>
</protein>
<comment type="subcellular location">
    <subcellularLocation>
        <location evidence="6">Cell inner membrane</location>
        <topology evidence="6">Single-pass membrane protein</topology>
    </subcellularLocation>
</comment>
<evidence type="ECO:0000256" key="4">
    <source>
        <dbReference type="ARBA" id="ARBA00022643"/>
    </source>
</evidence>
<keyword evidence="5 6" id="KW-0249">Electron transport</keyword>
<sequence>MKTMFANGVRGAATLFLFAVVFTALMAGTYQLTRKKVLFNEEKAKVALIAQVLPAKSFDNNLLKDAHALSAADGKALGNDGDSSFYLAKKAGKTVAAVFEATAPDGYAGKIKLLVGVDTEGQVLGVRVVAHKETPGLGDYIDAAKSPWIEQFKGKELNAQNAAAWKVKKDGGGFDYMAGATISPRAVTAAVKRVLEYVASKPQLWNTVN</sequence>
<evidence type="ECO:0000256" key="3">
    <source>
        <dbReference type="ARBA" id="ARBA00022630"/>
    </source>
</evidence>
<dbReference type="EC" id="7.-.-.-" evidence="6"/>
<dbReference type="RefSeq" id="WP_115229043.1">
    <property type="nucleotide sequence ID" value="NZ_CAWOLO010000008.1"/>
</dbReference>
<dbReference type="Pfam" id="PF04205">
    <property type="entry name" value="FMN_bind"/>
    <property type="match status" value="1"/>
</dbReference>
<dbReference type="AlphaFoldDB" id="A0A377SXL4"/>
<evidence type="ECO:0000313" key="10">
    <source>
        <dbReference type="Proteomes" id="UP000255108"/>
    </source>
</evidence>
<keyword evidence="1 6" id="KW-0813">Transport</keyword>
<keyword evidence="6" id="KW-0812">Transmembrane</keyword>
<dbReference type="NCBIfam" id="TIGR01947">
    <property type="entry name" value="rnfG"/>
    <property type="match status" value="1"/>
</dbReference>
<keyword evidence="6" id="KW-0472">Membrane</keyword>